<name>A0A381QZ76_9ZZZZ</name>
<gene>
    <name evidence="1" type="ORF">METZ01_LOCUS37605</name>
</gene>
<dbReference type="AlphaFoldDB" id="A0A381QZ76"/>
<feature type="non-terminal residue" evidence="1">
    <location>
        <position position="1"/>
    </location>
</feature>
<reference evidence="1" key="1">
    <citation type="submission" date="2018-05" db="EMBL/GenBank/DDBJ databases">
        <authorList>
            <person name="Lanie J.A."/>
            <person name="Ng W.-L."/>
            <person name="Kazmierczak K.M."/>
            <person name="Andrzejewski T.M."/>
            <person name="Davidsen T.M."/>
            <person name="Wayne K.J."/>
            <person name="Tettelin H."/>
            <person name="Glass J.I."/>
            <person name="Rusch D."/>
            <person name="Podicherti R."/>
            <person name="Tsui H.-C.T."/>
            <person name="Winkler M.E."/>
        </authorList>
    </citation>
    <scope>NUCLEOTIDE SEQUENCE</scope>
</reference>
<evidence type="ECO:0000313" key="1">
    <source>
        <dbReference type="EMBL" id="SUZ84751.1"/>
    </source>
</evidence>
<organism evidence="1">
    <name type="scientific">marine metagenome</name>
    <dbReference type="NCBI Taxonomy" id="408172"/>
    <lineage>
        <taxon>unclassified sequences</taxon>
        <taxon>metagenomes</taxon>
        <taxon>ecological metagenomes</taxon>
    </lineage>
</organism>
<proteinExistence type="predicted"/>
<dbReference type="EMBL" id="UINC01001605">
    <property type="protein sequence ID" value="SUZ84751.1"/>
    <property type="molecule type" value="Genomic_DNA"/>
</dbReference>
<accession>A0A381QZ76</accession>
<sequence>VVTRLILLIIPGFVAARETYELPETRSW</sequence>
<protein>
    <submittedName>
        <fullName evidence="1">Uncharacterized protein</fullName>
    </submittedName>
</protein>